<accession>A0AAV0I7L2</accession>
<gene>
    <name evidence="2" type="ORF">LITE_LOCUS8010</name>
</gene>
<evidence type="ECO:0000313" key="3">
    <source>
        <dbReference type="Proteomes" id="UP001154282"/>
    </source>
</evidence>
<dbReference type="PANTHER" id="PTHR31286">
    <property type="entry name" value="GLYCINE-RICH CELL WALL STRUCTURAL PROTEIN 1.8-LIKE"/>
    <property type="match status" value="1"/>
</dbReference>
<dbReference type="InterPro" id="IPR025558">
    <property type="entry name" value="DUF4283"/>
</dbReference>
<name>A0AAV0I7L2_9ROSI</name>
<feature type="domain" description="DUF4283" evidence="1">
    <location>
        <begin position="6"/>
        <end position="86"/>
    </location>
</feature>
<organism evidence="2 3">
    <name type="scientific">Linum tenue</name>
    <dbReference type="NCBI Taxonomy" id="586396"/>
    <lineage>
        <taxon>Eukaryota</taxon>
        <taxon>Viridiplantae</taxon>
        <taxon>Streptophyta</taxon>
        <taxon>Embryophyta</taxon>
        <taxon>Tracheophyta</taxon>
        <taxon>Spermatophyta</taxon>
        <taxon>Magnoliopsida</taxon>
        <taxon>eudicotyledons</taxon>
        <taxon>Gunneridae</taxon>
        <taxon>Pentapetalae</taxon>
        <taxon>rosids</taxon>
        <taxon>fabids</taxon>
        <taxon>Malpighiales</taxon>
        <taxon>Linaceae</taxon>
        <taxon>Linum</taxon>
    </lineage>
</organism>
<proteinExistence type="predicted"/>
<dbReference type="PANTHER" id="PTHR31286:SF99">
    <property type="entry name" value="DUF4283 DOMAIN-CONTAINING PROTEIN"/>
    <property type="match status" value="1"/>
</dbReference>
<evidence type="ECO:0000313" key="2">
    <source>
        <dbReference type="EMBL" id="CAI0393625.1"/>
    </source>
</evidence>
<dbReference type="InterPro" id="IPR040256">
    <property type="entry name" value="At4g02000-like"/>
</dbReference>
<dbReference type="Pfam" id="PF14111">
    <property type="entry name" value="DUF4283"/>
    <property type="match status" value="1"/>
</dbReference>
<protein>
    <recommendedName>
        <fullName evidence="1">DUF4283 domain-containing protein</fullName>
    </recommendedName>
</protein>
<evidence type="ECO:0000259" key="1">
    <source>
        <dbReference type="Pfam" id="PF14111"/>
    </source>
</evidence>
<keyword evidence="3" id="KW-1185">Reference proteome</keyword>
<reference evidence="2" key="1">
    <citation type="submission" date="2022-08" db="EMBL/GenBank/DDBJ databases">
        <authorList>
            <person name="Gutierrez-Valencia J."/>
        </authorList>
    </citation>
    <scope>NUCLEOTIDE SEQUENCE</scope>
</reference>
<dbReference type="Proteomes" id="UP001154282">
    <property type="component" value="Unassembled WGS sequence"/>
</dbReference>
<dbReference type="AlphaFoldDB" id="A0AAV0I7L2"/>
<sequence>MYMRPWRSALVVKMLGGSTSYTVLSGRLNFLWAKSGGIHITNIRNGYYLVRFTSGFDFERALTGGPWMIGDRYLMVHVWDKHFDPDSKEISSTLVWARLLELPIHFFHKEAVMRIGKRIGKPVRVDKATEEGARGEYARICVQVDLTKPLLSNSALMGRNILYNMRAWTESA</sequence>
<comment type="caution">
    <text evidence="2">The sequence shown here is derived from an EMBL/GenBank/DDBJ whole genome shotgun (WGS) entry which is preliminary data.</text>
</comment>
<dbReference type="EMBL" id="CAMGYJ010000003">
    <property type="protein sequence ID" value="CAI0393625.1"/>
    <property type="molecule type" value="Genomic_DNA"/>
</dbReference>